<dbReference type="AlphaFoldDB" id="A0AAD7J5L7"/>
<sequence length="282" mass="31135">MGHTDPWPIELLGMIAYAARSLIIPSILHSPTLIPTVLRIAQQMCDDATSHSSQTPSAPIIFIQIVRRLGFIASFFGNIFLRTGGAPEMLDVLPTDRKTGIVQMCARAIDVLRLPLLVQHASEENRTSVINDLTGIFTLMLDEDVSLDGIDPALIRQALESLDRTVHGPPLRQLPLLLVGWKRTMRCYAMSCQESLQTSQTFKRCSACKVISYCGPNCQKLAWAAHKPICKTIAKITRDGGGDIDSEAFRLNCEAGKVDFRDAQVVIDAFSAWRRTHGGIHL</sequence>
<comment type="caution">
    <text evidence="6">The sequence shown here is derived from an EMBL/GenBank/DDBJ whole genome shotgun (WGS) entry which is preliminary data.</text>
</comment>
<name>A0AAD7J5L7_9AGAR</name>
<evidence type="ECO:0000256" key="1">
    <source>
        <dbReference type="ARBA" id="ARBA00022723"/>
    </source>
</evidence>
<gene>
    <name evidence="6" type="ORF">DFH07DRAFT_819022</name>
</gene>
<dbReference type="GO" id="GO:0008270">
    <property type="term" value="F:zinc ion binding"/>
    <property type="evidence" value="ECO:0007669"/>
    <property type="project" value="UniProtKB-KW"/>
</dbReference>
<evidence type="ECO:0000256" key="3">
    <source>
        <dbReference type="ARBA" id="ARBA00022833"/>
    </source>
</evidence>
<protein>
    <recommendedName>
        <fullName evidence="5">MYND-type domain-containing protein</fullName>
    </recommendedName>
</protein>
<dbReference type="PROSITE" id="PS50865">
    <property type="entry name" value="ZF_MYND_2"/>
    <property type="match status" value="1"/>
</dbReference>
<evidence type="ECO:0000259" key="5">
    <source>
        <dbReference type="PROSITE" id="PS50865"/>
    </source>
</evidence>
<dbReference type="InterPro" id="IPR002893">
    <property type="entry name" value="Znf_MYND"/>
</dbReference>
<keyword evidence="3" id="KW-0862">Zinc</keyword>
<evidence type="ECO:0000256" key="4">
    <source>
        <dbReference type="PROSITE-ProRule" id="PRU00134"/>
    </source>
</evidence>
<organism evidence="6 7">
    <name type="scientific">Mycena maculata</name>
    <dbReference type="NCBI Taxonomy" id="230809"/>
    <lineage>
        <taxon>Eukaryota</taxon>
        <taxon>Fungi</taxon>
        <taxon>Dikarya</taxon>
        <taxon>Basidiomycota</taxon>
        <taxon>Agaricomycotina</taxon>
        <taxon>Agaricomycetes</taxon>
        <taxon>Agaricomycetidae</taxon>
        <taxon>Agaricales</taxon>
        <taxon>Marasmiineae</taxon>
        <taxon>Mycenaceae</taxon>
        <taxon>Mycena</taxon>
    </lineage>
</organism>
<accession>A0AAD7J5L7</accession>
<dbReference type="Pfam" id="PF01753">
    <property type="entry name" value="zf-MYND"/>
    <property type="match status" value="1"/>
</dbReference>
<dbReference type="Gene3D" id="6.10.140.2220">
    <property type="match status" value="1"/>
</dbReference>
<evidence type="ECO:0000313" key="6">
    <source>
        <dbReference type="EMBL" id="KAJ7757686.1"/>
    </source>
</evidence>
<keyword evidence="2 4" id="KW-0863">Zinc-finger</keyword>
<feature type="domain" description="MYND-type" evidence="5">
    <location>
        <begin position="192"/>
        <end position="230"/>
    </location>
</feature>
<proteinExistence type="predicted"/>
<reference evidence="6" key="1">
    <citation type="submission" date="2023-03" db="EMBL/GenBank/DDBJ databases">
        <title>Massive genome expansion in bonnet fungi (Mycena s.s.) driven by repeated elements and novel gene families across ecological guilds.</title>
        <authorList>
            <consortium name="Lawrence Berkeley National Laboratory"/>
            <person name="Harder C.B."/>
            <person name="Miyauchi S."/>
            <person name="Viragh M."/>
            <person name="Kuo A."/>
            <person name="Thoen E."/>
            <person name="Andreopoulos B."/>
            <person name="Lu D."/>
            <person name="Skrede I."/>
            <person name="Drula E."/>
            <person name="Henrissat B."/>
            <person name="Morin E."/>
            <person name="Kohler A."/>
            <person name="Barry K."/>
            <person name="LaButti K."/>
            <person name="Morin E."/>
            <person name="Salamov A."/>
            <person name="Lipzen A."/>
            <person name="Mereny Z."/>
            <person name="Hegedus B."/>
            <person name="Baldrian P."/>
            <person name="Stursova M."/>
            <person name="Weitz H."/>
            <person name="Taylor A."/>
            <person name="Grigoriev I.V."/>
            <person name="Nagy L.G."/>
            <person name="Martin F."/>
            <person name="Kauserud H."/>
        </authorList>
    </citation>
    <scope>NUCLEOTIDE SEQUENCE</scope>
    <source>
        <strain evidence="6">CBHHK188m</strain>
    </source>
</reference>
<dbReference type="Proteomes" id="UP001215280">
    <property type="component" value="Unassembled WGS sequence"/>
</dbReference>
<dbReference type="SUPFAM" id="SSF144232">
    <property type="entry name" value="HIT/MYND zinc finger-like"/>
    <property type="match status" value="1"/>
</dbReference>
<evidence type="ECO:0000256" key="2">
    <source>
        <dbReference type="ARBA" id="ARBA00022771"/>
    </source>
</evidence>
<evidence type="ECO:0000313" key="7">
    <source>
        <dbReference type="Proteomes" id="UP001215280"/>
    </source>
</evidence>
<dbReference type="EMBL" id="JARJLG010000057">
    <property type="protein sequence ID" value="KAJ7757686.1"/>
    <property type="molecule type" value="Genomic_DNA"/>
</dbReference>
<keyword evidence="7" id="KW-1185">Reference proteome</keyword>
<keyword evidence="1" id="KW-0479">Metal-binding</keyword>